<feature type="transmembrane region" description="Helical" evidence="2">
    <location>
        <begin position="6"/>
        <end position="24"/>
    </location>
</feature>
<dbReference type="Gene3D" id="1.10.3730.20">
    <property type="match status" value="1"/>
</dbReference>
<organism evidence="4 5">
    <name type="scientific">Faecalicatena contorta</name>
    <dbReference type="NCBI Taxonomy" id="39482"/>
    <lineage>
        <taxon>Bacteria</taxon>
        <taxon>Bacillati</taxon>
        <taxon>Bacillota</taxon>
        <taxon>Clostridia</taxon>
        <taxon>Lachnospirales</taxon>
        <taxon>Lachnospiraceae</taxon>
        <taxon>Faecalicatena</taxon>
    </lineage>
</organism>
<dbReference type="OrthoDB" id="2294582at2"/>
<keyword evidence="5" id="KW-1185">Reference proteome</keyword>
<protein>
    <submittedName>
        <fullName evidence="4">EamA-like transporter family protein</fullName>
    </submittedName>
</protein>
<evidence type="ECO:0000256" key="1">
    <source>
        <dbReference type="ARBA" id="ARBA00007362"/>
    </source>
</evidence>
<evidence type="ECO:0000256" key="2">
    <source>
        <dbReference type="SAM" id="Phobius"/>
    </source>
</evidence>
<proteinExistence type="inferred from homology"/>
<evidence type="ECO:0000313" key="4">
    <source>
        <dbReference type="EMBL" id="SUQ13782.1"/>
    </source>
</evidence>
<dbReference type="RefSeq" id="WP_109710007.1">
    <property type="nucleotide sequence ID" value="NZ_QGDS01000004.1"/>
</dbReference>
<dbReference type="InterPro" id="IPR000620">
    <property type="entry name" value="EamA_dom"/>
</dbReference>
<feature type="transmembrane region" description="Helical" evidence="2">
    <location>
        <begin position="36"/>
        <end position="57"/>
    </location>
</feature>
<evidence type="ECO:0000259" key="3">
    <source>
        <dbReference type="Pfam" id="PF00892"/>
    </source>
</evidence>
<name>A0A316A0Y6_9FIRM</name>
<sequence>MNTATILYLFPLLLVIFSNVFYHIMSKQIPVSLNPFLGLTITYAVAFCISIVLFLLTKKENFMTELREINLSSFLIGITVLGLEGGYLLMYRNGWEISKSSLAANICVAVILLFIGLFFYKESISVKKLIGAALCILGVFIMNAK</sequence>
<evidence type="ECO:0000313" key="5">
    <source>
        <dbReference type="Proteomes" id="UP000254051"/>
    </source>
</evidence>
<feature type="transmembrane region" description="Helical" evidence="2">
    <location>
        <begin position="69"/>
        <end position="90"/>
    </location>
</feature>
<feature type="transmembrane region" description="Helical" evidence="2">
    <location>
        <begin position="102"/>
        <end position="120"/>
    </location>
</feature>
<keyword evidence="2" id="KW-0472">Membrane</keyword>
<dbReference type="Proteomes" id="UP000254051">
    <property type="component" value="Unassembled WGS sequence"/>
</dbReference>
<accession>A0A316A0Y6</accession>
<dbReference type="EMBL" id="UHJJ01000004">
    <property type="protein sequence ID" value="SUQ13782.1"/>
    <property type="molecule type" value="Genomic_DNA"/>
</dbReference>
<reference evidence="5" key="1">
    <citation type="submission" date="2017-07" db="EMBL/GenBank/DDBJ databases">
        <authorList>
            <person name="Varghese N."/>
            <person name="Submissions S."/>
        </authorList>
    </citation>
    <scope>NUCLEOTIDE SEQUENCE [LARGE SCALE GENOMIC DNA]</scope>
    <source>
        <strain evidence="5">NLAE-zl-C134</strain>
    </source>
</reference>
<dbReference type="AlphaFoldDB" id="A0A316A0Y6"/>
<keyword evidence="2" id="KW-1133">Transmembrane helix</keyword>
<dbReference type="GO" id="GO:0016020">
    <property type="term" value="C:membrane"/>
    <property type="evidence" value="ECO:0007669"/>
    <property type="project" value="InterPro"/>
</dbReference>
<feature type="domain" description="EamA" evidence="3">
    <location>
        <begin position="12"/>
        <end position="143"/>
    </location>
</feature>
<gene>
    <name evidence="4" type="ORF">SAMN05216529_10493</name>
</gene>
<keyword evidence="2" id="KW-0812">Transmembrane</keyword>
<dbReference type="Pfam" id="PF00892">
    <property type="entry name" value="EamA"/>
    <property type="match status" value="1"/>
</dbReference>
<comment type="similarity">
    <text evidence="1">Belongs to the EamA transporter family.</text>
</comment>